<keyword evidence="1" id="KW-1133">Transmembrane helix</keyword>
<accession>A0ABP8LBJ6</accession>
<proteinExistence type="predicted"/>
<evidence type="ECO:0000256" key="1">
    <source>
        <dbReference type="SAM" id="Phobius"/>
    </source>
</evidence>
<gene>
    <name evidence="2" type="ORF">GCM10023188_08730</name>
</gene>
<feature type="transmembrane region" description="Helical" evidence="1">
    <location>
        <begin position="63"/>
        <end position="86"/>
    </location>
</feature>
<protein>
    <recommendedName>
        <fullName evidence="4">LexA-binding, inner membrane-associated hydrolase</fullName>
    </recommendedName>
</protein>
<dbReference type="EMBL" id="BAABHC010000003">
    <property type="protein sequence ID" value="GAA4426547.1"/>
    <property type="molecule type" value="Genomic_DNA"/>
</dbReference>
<keyword evidence="3" id="KW-1185">Reference proteome</keyword>
<name>A0ABP8LBJ6_9BACT</name>
<feature type="transmembrane region" description="Helical" evidence="1">
    <location>
        <begin position="93"/>
        <end position="112"/>
    </location>
</feature>
<feature type="transmembrane region" description="Helical" evidence="1">
    <location>
        <begin position="132"/>
        <end position="152"/>
    </location>
</feature>
<dbReference type="InterPro" id="IPR007404">
    <property type="entry name" value="YdjM-like"/>
</dbReference>
<dbReference type="Pfam" id="PF04307">
    <property type="entry name" value="YdjM"/>
    <property type="match status" value="1"/>
</dbReference>
<sequence>MFIGHFAAGFAGKAVAPKASLGTMFLAAQFLDLLWPTLLLLNLEHAAIAPNPDNITPLDFTHYPISHSLLLVLGWGLLFGLVYWLLQKDRKTALVLGLLVISHWFLDLVVHVPDLPLWPGNSPVVGLGLWHSLPGTLLVEGLLFIGGIWLYLRARPAVSKAKTYALWALVVFLVLVYAANVFGPPPTDITAVAWAGQLQWILVLWGYWADRKKAAPALTPEAI</sequence>
<evidence type="ECO:0008006" key="4">
    <source>
        <dbReference type="Google" id="ProtNLM"/>
    </source>
</evidence>
<feature type="transmembrane region" description="Helical" evidence="1">
    <location>
        <begin position="189"/>
        <end position="208"/>
    </location>
</feature>
<dbReference type="RefSeq" id="WP_345157056.1">
    <property type="nucleotide sequence ID" value="NZ_BAABHC010000003.1"/>
</dbReference>
<keyword evidence="1" id="KW-0812">Transmembrane</keyword>
<evidence type="ECO:0000313" key="3">
    <source>
        <dbReference type="Proteomes" id="UP001500552"/>
    </source>
</evidence>
<organism evidence="2 3">
    <name type="scientific">Pontibacter saemangeumensis</name>
    <dbReference type="NCBI Taxonomy" id="1084525"/>
    <lineage>
        <taxon>Bacteria</taxon>
        <taxon>Pseudomonadati</taxon>
        <taxon>Bacteroidota</taxon>
        <taxon>Cytophagia</taxon>
        <taxon>Cytophagales</taxon>
        <taxon>Hymenobacteraceae</taxon>
        <taxon>Pontibacter</taxon>
    </lineage>
</organism>
<feature type="transmembrane region" description="Helical" evidence="1">
    <location>
        <begin position="164"/>
        <end position="183"/>
    </location>
</feature>
<dbReference type="Proteomes" id="UP001500552">
    <property type="component" value="Unassembled WGS sequence"/>
</dbReference>
<reference evidence="3" key="1">
    <citation type="journal article" date="2019" name="Int. J. Syst. Evol. Microbiol.">
        <title>The Global Catalogue of Microorganisms (GCM) 10K type strain sequencing project: providing services to taxonomists for standard genome sequencing and annotation.</title>
        <authorList>
            <consortium name="The Broad Institute Genomics Platform"/>
            <consortium name="The Broad Institute Genome Sequencing Center for Infectious Disease"/>
            <person name="Wu L."/>
            <person name="Ma J."/>
        </authorList>
    </citation>
    <scope>NUCLEOTIDE SEQUENCE [LARGE SCALE GENOMIC DNA]</scope>
    <source>
        <strain evidence="3">JCM 17926</strain>
    </source>
</reference>
<comment type="caution">
    <text evidence="2">The sequence shown here is derived from an EMBL/GenBank/DDBJ whole genome shotgun (WGS) entry which is preliminary data.</text>
</comment>
<evidence type="ECO:0000313" key="2">
    <source>
        <dbReference type="EMBL" id="GAA4426547.1"/>
    </source>
</evidence>
<keyword evidence="1" id="KW-0472">Membrane</keyword>